<accession>M7NFY2</accession>
<keyword evidence="5" id="KW-1185">Reference proteome</keyword>
<dbReference type="EMBL" id="AOCK01000010">
    <property type="protein sequence ID" value="EMQ97418.1"/>
    <property type="molecule type" value="Genomic_DNA"/>
</dbReference>
<feature type="signal peptide" evidence="2">
    <location>
        <begin position="1"/>
        <end position="28"/>
    </location>
</feature>
<dbReference type="NCBIfam" id="NF033681">
    <property type="entry name" value="ExeM_NucH_DNase"/>
    <property type="match status" value="1"/>
</dbReference>
<dbReference type="CDD" id="cd04486">
    <property type="entry name" value="YhcR_OBF_like"/>
    <property type="match status" value="1"/>
</dbReference>
<name>M7NFY2_9MICC</name>
<dbReference type="InterPro" id="IPR036691">
    <property type="entry name" value="Endo/exonu/phosph_ase_sf"/>
</dbReference>
<dbReference type="Pfam" id="PF03372">
    <property type="entry name" value="Exo_endo_phos"/>
    <property type="match status" value="1"/>
</dbReference>
<keyword evidence="4" id="KW-0378">Hydrolase</keyword>
<reference evidence="4 5" key="1">
    <citation type="journal article" date="2013" name="Genome Announc.">
        <title>Draft Genome Sequence of Arthrobacter gangotriensis Strain Lz1yT, Isolated from a Penguin Rookery Soil Sample Collected in Antarctica, near the Indian Station Dakshin Gangotri.</title>
        <authorList>
            <person name="Shivaji S."/>
            <person name="Ara S."/>
            <person name="Bandi S."/>
            <person name="Singh A."/>
            <person name="Kumar Pinnaka A."/>
        </authorList>
    </citation>
    <scope>NUCLEOTIDE SEQUENCE [LARGE SCALE GENOMIC DNA]</scope>
    <source>
        <strain evidence="4 5">Lz1y</strain>
    </source>
</reference>
<dbReference type="CDD" id="cd10283">
    <property type="entry name" value="MnuA_DNase1-like"/>
    <property type="match status" value="1"/>
</dbReference>
<evidence type="ECO:0000313" key="5">
    <source>
        <dbReference type="Proteomes" id="UP000012015"/>
    </source>
</evidence>
<dbReference type="STRING" id="1276920.ADIAG_03213"/>
<dbReference type="PANTHER" id="PTHR42834:SF1">
    <property type="entry name" value="ENDONUCLEASE_EXONUCLEASE_PHOSPHATASE FAMILY PROTEIN (AFU_ORTHOLOGUE AFUA_3G09210)"/>
    <property type="match status" value="1"/>
</dbReference>
<dbReference type="InterPro" id="IPR047971">
    <property type="entry name" value="ExeM-like"/>
</dbReference>
<dbReference type="Gene3D" id="3.60.10.10">
    <property type="entry name" value="Endonuclease/exonuclease/phosphatase"/>
    <property type="match status" value="1"/>
</dbReference>
<evidence type="ECO:0000259" key="3">
    <source>
        <dbReference type="Pfam" id="PF03372"/>
    </source>
</evidence>
<keyword evidence="4" id="KW-0255">Endonuclease</keyword>
<keyword evidence="4" id="KW-0269">Exonuclease</keyword>
<keyword evidence="4" id="KW-0540">Nuclease</keyword>
<keyword evidence="2" id="KW-0732">Signal</keyword>
<dbReference type="RefSeq" id="WP_007272380.1">
    <property type="nucleotide sequence ID" value="NZ_AOCK01000010.1"/>
</dbReference>
<dbReference type="InterPro" id="IPR005135">
    <property type="entry name" value="Endo/exonuclease/phosphatase"/>
</dbReference>
<organism evidence="4 5">
    <name type="scientific">Paeniglutamicibacter gangotriensis Lz1y</name>
    <dbReference type="NCBI Taxonomy" id="1276920"/>
    <lineage>
        <taxon>Bacteria</taxon>
        <taxon>Bacillati</taxon>
        <taxon>Actinomycetota</taxon>
        <taxon>Actinomycetes</taxon>
        <taxon>Micrococcales</taxon>
        <taxon>Micrococcaceae</taxon>
        <taxon>Paeniglutamicibacter</taxon>
    </lineage>
</organism>
<dbReference type="Proteomes" id="UP000012015">
    <property type="component" value="Unassembled WGS sequence"/>
</dbReference>
<dbReference type="SUPFAM" id="SSF56219">
    <property type="entry name" value="DNase I-like"/>
    <property type="match status" value="1"/>
</dbReference>
<comment type="caution">
    <text evidence="4">The sequence shown here is derived from an EMBL/GenBank/DDBJ whole genome shotgun (WGS) entry which is preliminary data.</text>
</comment>
<dbReference type="eggNOG" id="COG2374">
    <property type="taxonomic scope" value="Bacteria"/>
</dbReference>
<dbReference type="PANTHER" id="PTHR42834">
    <property type="entry name" value="ENDONUCLEASE/EXONUCLEASE/PHOSPHATASE FAMILY PROTEIN (AFU_ORTHOLOGUE AFUA_3G09210)"/>
    <property type="match status" value="1"/>
</dbReference>
<dbReference type="GO" id="GO:0004527">
    <property type="term" value="F:exonuclease activity"/>
    <property type="evidence" value="ECO:0007669"/>
    <property type="project" value="UniProtKB-KW"/>
</dbReference>
<gene>
    <name evidence="4" type="ORF">ADIAG_03213</name>
</gene>
<evidence type="ECO:0000256" key="2">
    <source>
        <dbReference type="SAM" id="SignalP"/>
    </source>
</evidence>
<feature type="domain" description="Endonuclease/exonuclease/phosphatase" evidence="3">
    <location>
        <begin position="352"/>
        <end position="628"/>
    </location>
</feature>
<feature type="chain" id="PRO_5004082325" evidence="2">
    <location>
        <begin position="29"/>
        <end position="640"/>
    </location>
</feature>
<dbReference type="GO" id="GO:0004519">
    <property type="term" value="F:endonuclease activity"/>
    <property type="evidence" value="ECO:0007669"/>
    <property type="project" value="UniProtKB-KW"/>
</dbReference>
<proteinExistence type="predicted"/>
<dbReference type="PATRIC" id="fig|1276920.7.peg.3218"/>
<protein>
    <submittedName>
        <fullName evidence="4">Endonuclease/exonuclease/phosphatase family protein</fullName>
    </submittedName>
</protein>
<feature type="region of interest" description="Disordered" evidence="1">
    <location>
        <begin position="483"/>
        <end position="503"/>
    </location>
</feature>
<evidence type="ECO:0000256" key="1">
    <source>
        <dbReference type="SAM" id="MobiDB-lite"/>
    </source>
</evidence>
<evidence type="ECO:0000313" key="4">
    <source>
        <dbReference type="EMBL" id="EMQ97418.1"/>
    </source>
</evidence>
<dbReference type="AlphaFoldDB" id="M7NFY2"/>
<sequence>MKNRATIALATATIAASMALGAMAPATAAVTQVTSIEKVQGTGTASEMVGQQVTVRAVVTGAYSEGGFRGFYIQTAGSGSEISPEGSSGIFVYSPSGVDKVAVGDHVQVSGTVSEYFGLTQLSASGSGIELLTEPAAAIKPLALEIPSSDNERERFESMLIDPQGQWTVADNYSLNQYGEITLAHGTSEILPGERTLRQATDAFAPGSTEAVALEAENQERALLLDDGATVNFLGSNTNKSIPLPYLSADHHVSVGAAATFTGPVIMDYRYDQWRVQPQGQVVGAEDADIPAAFAQVKDAGPEAVGGNISVGSFNVLNYFTTTGDQLNGCSYYTDREGQPVTVRSGCDARGAANSENLARQQAKIVSALNKFDADVVVLEEIENSARFGLDRDDALATLVDALNQAAGTQQWKYVPSPSSVPADEDVIRTAMIYKADAVKTIGKSTILEDPAFYNAREPLAQAFQRVGGNSKTRFLAVANHFKSKGSDPQDGSDNADKGDGAGAWNAARVDQAEALVRFAQGLKKKHNTNKVLLAGDFNSYSAEEPIQVLARAGYVDLGADAKTRSYLFAGRTGSLDHIFGSREVAQHVTGQTIWNINATESVAYEYSRFNYNVAQLFAPDQFRSSDHDPVLVGLQLNKK</sequence>